<sequence>MTAGTPDAAVWDGVSTLLDHYIRIRPDDRVVLLYTADARDPAAWVAAELAVRGVRPALLGMSAGRDDTVEPRLRAALPDPASPHPRIVLLTMERDSMSHVLQLRRALAPYPEDRWATYRVINASAEFFRHSMGVTPELLSALNGALLNRMMPASRLRVTSGGGTDLEIAVDSERYRWISNRGVWRAGAFLVLPPGEVSTYPADVNGVLVADGAFNVTSYTGHDVRLADHPVTVEIEHGRVTGAACADPLVARLLERCLRVENADRIGELGFGTNVGTTAFIPLNSHINERHPGVHLGLGMHGQRLDVVDYWCDVHLDLITADATVAVDGRTEIRSADLRGFAGERHPEPLTGNVHEEDIDGDCCGLITGEVARAREEFLRTRECRRTRATGGS</sequence>
<dbReference type="GO" id="GO:0046872">
    <property type="term" value="F:metal ion binding"/>
    <property type="evidence" value="ECO:0007669"/>
    <property type="project" value="UniProtKB-KW"/>
</dbReference>
<dbReference type="SUPFAM" id="SSF144052">
    <property type="entry name" value="Thermophilic metalloprotease-like"/>
    <property type="match status" value="1"/>
</dbReference>
<keyword evidence="1" id="KW-0479">Metal-binding</keyword>
<evidence type="ECO:0000313" key="4">
    <source>
        <dbReference type="Proteomes" id="UP000432015"/>
    </source>
</evidence>
<dbReference type="AlphaFoldDB" id="A0A7K1L3Q6"/>
<feature type="domain" description="Crocagin biosynthetic protein CgnE/B" evidence="2">
    <location>
        <begin position="229"/>
        <end position="304"/>
    </location>
</feature>
<organism evidence="3 4">
    <name type="scientific">Actinomadura litoris</name>
    <dbReference type="NCBI Taxonomy" id="2678616"/>
    <lineage>
        <taxon>Bacteria</taxon>
        <taxon>Bacillati</taxon>
        <taxon>Actinomycetota</taxon>
        <taxon>Actinomycetes</taxon>
        <taxon>Streptosporangiales</taxon>
        <taxon>Thermomonosporaceae</taxon>
        <taxon>Actinomadura</taxon>
    </lineage>
</organism>
<dbReference type="Proteomes" id="UP000432015">
    <property type="component" value="Unassembled WGS sequence"/>
</dbReference>
<accession>A0A7K1L3Q6</accession>
<gene>
    <name evidence="3" type="ORF">GNZ18_21015</name>
</gene>
<dbReference type="PANTHER" id="PTHR34448:SF1">
    <property type="entry name" value="BLL6088 PROTEIN"/>
    <property type="match status" value="1"/>
</dbReference>
<proteinExistence type="predicted"/>
<keyword evidence="4" id="KW-1185">Reference proteome</keyword>
<dbReference type="EMBL" id="WOFH01000007">
    <property type="protein sequence ID" value="MUN39061.1"/>
    <property type="molecule type" value="Genomic_DNA"/>
</dbReference>
<dbReference type="InterPro" id="IPR058799">
    <property type="entry name" value="CgnE_B"/>
</dbReference>
<evidence type="ECO:0000256" key="1">
    <source>
        <dbReference type="ARBA" id="ARBA00022723"/>
    </source>
</evidence>
<dbReference type="RefSeq" id="WP_156218238.1">
    <property type="nucleotide sequence ID" value="NZ_WOFH01000007.1"/>
</dbReference>
<protein>
    <recommendedName>
        <fullName evidence="2">Crocagin biosynthetic protein CgnE/B domain-containing protein</fullName>
    </recommendedName>
</protein>
<name>A0A7K1L3Q6_9ACTN</name>
<evidence type="ECO:0000313" key="3">
    <source>
        <dbReference type="EMBL" id="MUN39061.1"/>
    </source>
</evidence>
<dbReference type="PANTHER" id="PTHR34448">
    <property type="entry name" value="AMINOPEPTIDASE"/>
    <property type="match status" value="1"/>
</dbReference>
<dbReference type="InterPro" id="IPR052170">
    <property type="entry name" value="M29_Exopeptidase"/>
</dbReference>
<evidence type="ECO:0000259" key="2">
    <source>
        <dbReference type="Pfam" id="PF26231"/>
    </source>
</evidence>
<dbReference type="Pfam" id="PF26231">
    <property type="entry name" value="CgnE_B"/>
    <property type="match status" value="1"/>
</dbReference>
<reference evidence="3 4" key="1">
    <citation type="submission" date="2019-11" db="EMBL/GenBank/DDBJ databases">
        <authorList>
            <person name="Cao P."/>
        </authorList>
    </citation>
    <scope>NUCLEOTIDE SEQUENCE [LARGE SCALE GENOMIC DNA]</scope>
    <source>
        <strain evidence="3 4">NEAU-AAG5</strain>
    </source>
</reference>
<comment type="caution">
    <text evidence="3">The sequence shown here is derived from an EMBL/GenBank/DDBJ whole genome shotgun (WGS) entry which is preliminary data.</text>
</comment>